<comment type="caution">
    <text evidence="2">The sequence shown here is derived from an EMBL/GenBank/DDBJ whole genome shotgun (WGS) entry which is preliminary data.</text>
</comment>
<dbReference type="Proteomes" id="UP001427805">
    <property type="component" value="Unassembled WGS sequence"/>
</dbReference>
<feature type="transmembrane region" description="Helical" evidence="1">
    <location>
        <begin position="29"/>
        <end position="50"/>
    </location>
</feature>
<evidence type="ECO:0000313" key="3">
    <source>
        <dbReference type="Proteomes" id="UP001427805"/>
    </source>
</evidence>
<organism evidence="2 3">
    <name type="scientific">Sphingomonas rustica</name>
    <dbReference type="NCBI Taxonomy" id="3103142"/>
    <lineage>
        <taxon>Bacteria</taxon>
        <taxon>Pseudomonadati</taxon>
        <taxon>Pseudomonadota</taxon>
        <taxon>Alphaproteobacteria</taxon>
        <taxon>Sphingomonadales</taxon>
        <taxon>Sphingomonadaceae</taxon>
        <taxon>Sphingomonas</taxon>
    </lineage>
</organism>
<accession>A0ABV0B8Z2</accession>
<keyword evidence="3" id="KW-1185">Reference proteome</keyword>
<dbReference type="RefSeq" id="WP_346247057.1">
    <property type="nucleotide sequence ID" value="NZ_JBDIZK010000007.1"/>
</dbReference>
<reference evidence="2 3" key="1">
    <citation type="submission" date="2024-05" db="EMBL/GenBank/DDBJ databases">
        <title>Sphingomonas sp. HF-S3 16S ribosomal RNA gene Genome sequencing and assembly.</title>
        <authorList>
            <person name="Lee H."/>
        </authorList>
    </citation>
    <scope>NUCLEOTIDE SEQUENCE [LARGE SCALE GENOMIC DNA]</scope>
    <source>
        <strain evidence="2 3">HF-S3</strain>
    </source>
</reference>
<evidence type="ECO:0000313" key="2">
    <source>
        <dbReference type="EMBL" id="MEN3748040.1"/>
    </source>
</evidence>
<evidence type="ECO:0000256" key="1">
    <source>
        <dbReference type="SAM" id="Phobius"/>
    </source>
</evidence>
<gene>
    <name evidence="2" type="ORF">TPR58_12765</name>
</gene>
<protein>
    <submittedName>
        <fullName evidence="2">Uncharacterized protein</fullName>
    </submittedName>
</protein>
<sequence length="93" mass="9728">MCGRDGADRLDHRAIAIGQFNMDKARAKIVGALGTLALLMLATSIIFEVLTGHGHVLFDKPASSVASGRMPSADRLGCRVVLIPDSTSGPIPT</sequence>
<proteinExistence type="predicted"/>
<keyword evidence="1" id="KW-1133">Transmembrane helix</keyword>
<dbReference type="EMBL" id="JBDIZK010000007">
    <property type="protein sequence ID" value="MEN3748040.1"/>
    <property type="molecule type" value="Genomic_DNA"/>
</dbReference>
<keyword evidence="1" id="KW-0472">Membrane</keyword>
<name>A0ABV0B8Z2_9SPHN</name>
<keyword evidence="1" id="KW-0812">Transmembrane</keyword>